<gene>
    <name evidence="1" type="ORF">Ctob_009969</name>
</gene>
<evidence type="ECO:0000313" key="1">
    <source>
        <dbReference type="EMBL" id="KOO31998.1"/>
    </source>
</evidence>
<name>A0A0M0K0U6_9EUKA</name>
<accession>A0A0M0K0U6</accession>
<dbReference type="Proteomes" id="UP000037460">
    <property type="component" value="Unassembled WGS sequence"/>
</dbReference>
<comment type="caution">
    <text evidence="1">The sequence shown here is derived from an EMBL/GenBank/DDBJ whole genome shotgun (WGS) entry which is preliminary data.</text>
</comment>
<protein>
    <submittedName>
        <fullName evidence="1">Uncharacterized protein</fullName>
    </submittedName>
</protein>
<keyword evidence="2" id="KW-1185">Reference proteome</keyword>
<dbReference type="EMBL" id="JWZX01001875">
    <property type="protein sequence ID" value="KOO31998.1"/>
    <property type="molecule type" value="Genomic_DNA"/>
</dbReference>
<reference evidence="2" key="1">
    <citation type="journal article" date="2015" name="PLoS Genet.">
        <title>Genome Sequence and Transcriptome Analyses of Chrysochromulina tobin: Metabolic Tools for Enhanced Algal Fitness in the Prominent Order Prymnesiales (Haptophyceae).</title>
        <authorList>
            <person name="Hovde B.T."/>
            <person name="Deodato C.R."/>
            <person name="Hunsperger H.M."/>
            <person name="Ryken S.A."/>
            <person name="Yost W."/>
            <person name="Jha R.K."/>
            <person name="Patterson J."/>
            <person name="Monnat R.J. Jr."/>
            <person name="Barlow S.B."/>
            <person name="Starkenburg S.R."/>
            <person name="Cattolico R.A."/>
        </authorList>
    </citation>
    <scope>NUCLEOTIDE SEQUENCE</scope>
    <source>
        <strain evidence="2">CCMP291</strain>
    </source>
</reference>
<proteinExistence type="predicted"/>
<evidence type="ECO:0000313" key="2">
    <source>
        <dbReference type="Proteomes" id="UP000037460"/>
    </source>
</evidence>
<dbReference type="AlphaFoldDB" id="A0A0M0K0U6"/>
<sequence>MANGDETLYNVNSFEKPAPMKLEPLPEKTAFEPIEFDGAGDLTIAPGDASAAGLEYMPDSGLPSDWR</sequence>
<organism evidence="1 2">
    <name type="scientific">Chrysochromulina tobinii</name>
    <dbReference type="NCBI Taxonomy" id="1460289"/>
    <lineage>
        <taxon>Eukaryota</taxon>
        <taxon>Haptista</taxon>
        <taxon>Haptophyta</taxon>
        <taxon>Prymnesiophyceae</taxon>
        <taxon>Prymnesiales</taxon>
        <taxon>Chrysochromulinaceae</taxon>
        <taxon>Chrysochromulina</taxon>
    </lineage>
</organism>